<feature type="compositionally biased region" description="Basic and acidic residues" evidence="1">
    <location>
        <begin position="313"/>
        <end position="323"/>
    </location>
</feature>
<dbReference type="Gene3D" id="3.30.420.10">
    <property type="entry name" value="Ribonuclease H-like superfamily/Ribonuclease H"/>
    <property type="match status" value="1"/>
</dbReference>
<feature type="compositionally biased region" description="Polar residues" evidence="1">
    <location>
        <begin position="384"/>
        <end position="399"/>
    </location>
</feature>
<evidence type="ECO:0000259" key="2">
    <source>
        <dbReference type="PROSITE" id="PS50994"/>
    </source>
</evidence>
<dbReference type="InterPro" id="IPR055247">
    <property type="entry name" value="InsJ-like_HTH"/>
</dbReference>
<feature type="region of interest" description="Disordered" evidence="1">
    <location>
        <begin position="379"/>
        <end position="439"/>
    </location>
</feature>
<proteinExistence type="predicted"/>
<dbReference type="EMBL" id="JAGINU010000001">
    <property type="protein sequence ID" value="MBP2365099.1"/>
    <property type="molecule type" value="Genomic_DNA"/>
</dbReference>
<dbReference type="PANTHER" id="PTHR35004:SF7">
    <property type="entry name" value="INTEGRASE PROTEIN"/>
    <property type="match status" value="1"/>
</dbReference>
<sequence>MAAHEPIDPRVRLAISQWPDDAPRGAVSTFCAEHGISRKSFYELRRRARTEGPAAVLEPKSRRPRSSPSMLTEQVKAQAVQVRAALEASGLDHGPISVHEKMRAMGLVAVPSMASLAWIFRETGIARPEPRKKPRSAWRRFVYPAPNACWQLDATEYVLTGGRKCVIFQLIDDHSRYAVASHAAAGETARDAIAIFDKAVAAHGVPQRLLSDNGLALNPSRRGLVGRLVAHVAALGVEAITGKPHKPTTQGKNERFHQTLFRYLDKQPLAATLAQLQAQIDAFDHVYNTERPHQGLPGRITPQAAWEATAKADPPRPKPDRPVYRPPAPAMRPRPKPPEGLPAGTRLRTASSAGVVHVDKVLYKIGVAHAFEHVLVVSDGDSPATRSPSPTSKARSSPNAPDPLPAPTTSATVDPAEDSRRTRERHRSPDTSTVTDVLRQNCHRCSETSHSGRRTAADTVEHVVGTAPTGELAHRRERLVTCWDERGSPVLEREVALLGGHVDTDDRLRPADPGGLDGAQPDSAEADDSHRLALADPGGVEHRARAGQYGASEDGDPFEVGVGGQRHHCSFADDGLLGERAGAEGGVDRGAVGQGGVGLGGGVVRVLTQVGLALPAEPAGSTRR</sequence>
<organism evidence="3 4">
    <name type="scientific">Pseudonocardia parietis</name>
    <dbReference type="NCBI Taxonomy" id="570936"/>
    <lineage>
        <taxon>Bacteria</taxon>
        <taxon>Bacillati</taxon>
        <taxon>Actinomycetota</taxon>
        <taxon>Actinomycetes</taxon>
        <taxon>Pseudonocardiales</taxon>
        <taxon>Pseudonocardiaceae</taxon>
        <taxon>Pseudonocardia</taxon>
    </lineage>
</organism>
<dbReference type="Pfam" id="PF13683">
    <property type="entry name" value="rve_3"/>
    <property type="match status" value="1"/>
</dbReference>
<protein>
    <submittedName>
        <fullName evidence="3">Transposase InsO family protein</fullName>
    </submittedName>
</protein>
<accession>A0ABS4VME9</accession>
<evidence type="ECO:0000313" key="3">
    <source>
        <dbReference type="EMBL" id="MBP2365099.1"/>
    </source>
</evidence>
<dbReference type="Proteomes" id="UP001519295">
    <property type="component" value="Unassembled WGS sequence"/>
</dbReference>
<reference evidence="3 4" key="1">
    <citation type="submission" date="2021-03" db="EMBL/GenBank/DDBJ databases">
        <title>Sequencing the genomes of 1000 actinobacteria strains.</title>
        <authorList>
            <person name="Klenk H.-P."/>
        </authorList>
    </citation>
    <scope>NUCLEOTIDE SEQUENCE [LARGE SCALE GENOMIC DNA]</scope>
    <source>
        <strain evidence="3 4">DSM 45256</strain>
    </source>
</reference>
<feature type="region of interest" description="Disordered" evidence="1">
    <location>
        <begin position="306"/>
        <end position="346"/>
    </location>
</feature>
<dbReference type="SUPFAM" id="SSF53098">
    <property type="entry name" value="Ribonuclease H-like"/>
    <property type="match status" value="1"/>
</dbReference>
<gene>
    <name evidence="3" type="ORF">JOF36_000795</name>
</gene>
<evidence type="ECO:0000313" key="4">
    <source>
        <dbReference type="Proteomes" id="UP001519295"/>
    </source>
</evidence>
<feature type="domain" description="Integrase catalytic" evidence="2">
    <location>
        <begin position="142"/>
        <end position="310"/>
    </location>
</feature>
<dbReference type="InterPro" id="IPR036397">
    <property type="entry name" value="RNaseH_sf"/>
</dbReference>
<name>A0ABS4VME9_9PSEU</name>
<dbReference type="InterPro" id="IPR012337">
    <property type="entry name" value="RNaseH-like_sf"/>
</dbReference>
<evidence type="ECO:0000256" key="1">
    <source>
        <dbReference type="SAM" id="MobiDB-lite"/>
    </source>
</evidence>
<keyword evidence="4" id="KW-1185">Reference proteome</keyword>
<dbReference type="InterPro" id="IPR001584">
    <property type="entry name" value="Integrase_cat-core"/>
</dbReference>
<feature type="region of interest" description="Disordered" evidence="1">
    <location>
        <begin position="502"/>
        <end position="527"/>
    </location>
</feature>
<comment type="caution">
    <text evidence="3">The sequence shown here is derived from an EMBL/GenBank/DDBJ whole genome shotgun (WGS) entry which is preliminary data.</text>
</comment>
<dbReference type="PANTHER" id="PTHR35004">
    <property type="entry name" value="TRANSPOSASE RV3428C-RELATED"/>
    <property type="match status" value="1"/>
</dbReference>
<dbReference type="Pfam" id="PF13518">
    <property type="entry name" value="HTH_28"/>
    <property type="match status" value="1"/>
</dbReference>
<dbReference type="PROSITE" id="PS50994">
    <property type="entry name" value="INTEGRASE"/>
    <property type="match status" value="1"/>
</dbReference>